<protein>
    <submittedName>
        <fullName evidence="5">Site-specific integrase</fullName>
    </submittedName>
</protein>
<evidence type="ECO:0000259" key="4">
    <source>
        <dbReference type="PROSITE" id="PS51898"/>
    </source>
</evidence>
<dbReference type="SUPFAM" id="SSF56349">
    <property type="entry name" value="DNA breaking-rejoining enzymes"/>
    <property type="match status" value="1"/>
</dbReference>
<accession>A0AAP3M4D6</accession>
<comment type="similarity">
    <text evidence="1">Belongs to the 'phage' integrase family.</text>
</comment>
<evidence type="ECO:0000313" key="5">
    <source>
        <dbReference type="EMBL" id="MCZ3844658.1"/>
    </source>
</evidence>
<proteinExistence type="inferred from homology"/>
<dbReference type="InterPro" id="IPR050090">
    <property type="entry name" value="Tyrosine_recombinase_XerCD"/>
</dbReference>
<comment type="caution">
    <text evidence="5">The sequence shown here is derived from an EMBL/GenBank/DDBJ whole genome shotgun (WGS) entry which is preliminary data.</text>
</comment>
<keyword evidence="2" id="KW-0238">DNA-binding</keyword>
<dbReference type="InterPro" id="IPR002104">
    <property type="entry name" value="Integrase_catalytic"/>
</dbReference>
<feature type="domain" description="Tyr recombinase" evidence="4">
    <location>
        <begin position="174"/>
        <end position="370"/>
    </location>
</feature>
<dbReference type="Gene3D" id="1.10.443.10">
    <property type="entry name" value="Intergrase catalytic core"/>
    <property type="match status" value="1"/>
</dbReference>
<dbReference type="GO" id="GO:0015074">
    <property type="term" value="P:DNA integration"/>
    <property type="evidence" value="ECO:0007669"/>
    <property type="project" value="InterPro"/>
</dbReference>
<dbReference type="InterPro" id="IPR010998">
    <property type="entry name" value="Integrase_recombinase_N"/>
</dbReference>
<dbReference type="PANTHER" id="PTHR30349:SF64">
    <property type="entry name" value="PROPHAGE INTEGRASE INTD-RELATED"/>
    <property type="match status" value="1"/>
</dbReference>
<dbReference type="PANTHER" id="PTHR30349">
    <property type="entry name" value="PHAGE INTEGRASE-RELATED"/>
    <property type="match status" value="1"/>
</dbReference>
<dbReference type="Gene3D" id="1.10.150.130">
    <property type="match status" value="1"/>
</dbReference>
<organism evidence="5 6">
    <name type="scientific">Lactobacillus mulieris</name>
    <dbReference type="NCBI Taxonomy" id="2508708"/>
    <lineage>
        <taxon>Bacteria</taxon>
        <taxon>Bacillati</taxon>
        <taxon>Bacillota</taxon>
        <taxon>Bacilli</taxon>
        <taxon>Lactobacillales</taxon>
        <taxon>Lactobacillaceae</taxon>
        <taxon>Lactobacillus</taxon>
    </lineage>
</organism>
<reference evidence="5" key="1">
    <citation type="submission" date="2022-01" db="EMBL/GenBank/DDBJ databases">
        <title>VMRC isolate genome collection.</title>
        <authorList>
            <person name="France M."/>
            <person name="Rutt L."/>
            <person name="Humphrys M."/>
            <person name="Ravel J."/>
        </authorList>
    </citation>
    <scope>NUCLEOTIDE SEQUENCE</scope>
    <source>
        <strain evidence="5">C0127B5</strain>
    </source>
</reference>
<dbReference type="AlphaFoldDB" id="A0AAP3M4D6"/>
<dbReference type="RefSeq" id="WP_006738200.1">
    <property type="nucleotide sequence ID" value="NZ_JAKHFH010000002.1"/>
</dbReference>
<gene>
    <name evidence="5" type="ORF">L2422_03855</name>
</gene>
<evidence type="ECO:0000313" key="6">
    <source>
        <dbReference type="Proteomes" id="UP001213015"/>
    </source>
</evidence>
<keyword evidence="3" id="KW-0233">DNA recombination</keyword>
<dbReference type="EMBL" id="JAKHLF010000004">
    <property type="protein sequence ID" value="MCZ3844658.1"/>
    <property type="molecule type" value="Genomic_DNA"/>
</dbReference>
<evidence type="ECO:0000256" key="3">
    <source>
        <dbReference type="ARBA" id="ARBA00023172"/>
    </source>
</evidence>
<dbReference type="Pfam" id="PF00589">
    <property type="entry name" value="Phage_integrase"/>
    <property type="match status" value="1"/>
</dbReference>
<name>A0AAP3M4D6_9LACO</name>
<dbReference type="InterPro" id="IPR013762">
    <property type="entry name" value="Integrase-like_cat_sf"/>
</dbReference>
<sequence length="413" mass="47368">MAKTKYANVYKDSKGKYYYNVFLGRNSNGKQVFKKGRGDALGHPFTSARAASIEASRIKQLYLNIDLNDISYAHFMKERFMPKYKGDVEASTYDTHSRMFFKAVNFFADERLKDISVAECEKYRTWLLTNSGYSQSYASLIYTSFRQSLDYAVEINLITTNPSMKTKAVPKGKGIEKYWTKEEFEKVLACINTDSFYENLIYVTFLFYYRIGCRVSEGFSLKWSDIDLTNGRVRIFHNLHYKNKLEYEIKPYTKTNAGKRTVTIDNELLQVLKDWKKRQKKHGVTDFVLSYDNCPNNKSTLSTWLKRYAKLAGVARIDGRGLRHSNASYLIAEMGADVLTVAHRLGHKSPTVTLQYYAHMFPDNDLEIASKMEGSMNITPAKKSLVEFNGNQNISGDTITGMPKVCQNKKKAG</sequence>
<dbReference type="Proteomes" id="UP001213015">
    <property type="component" value="Unassembled WGS sequence"/>
</dbReference>
<dbReference type="GO" id="GO:0006310">
    <property type="term" value="P:DNA recombination"/>
    <property type="evidence" value="ECO:0007669"/>
    <property type="project" value="UniProtKB-KW"/>
</dbReference>
<dbReference type="GO" id="GO:0003677">
    <property type="term" value="F:DNA binding"/>
    <property type="evidence" value="ECO:0007669"/>
    <property type="project" value="UniProtKB-KW"/>
</dbReference>
<dbReference type="InterPro" id="IPR011010">
    <property type="entry name" value="DNA_brk_join_enz"/>
</dbReference>
<dbReference type="CDD" id="cd01189">
    <property type="entry name" value="INT_ICEBs1_C_like"/>
    <property type="match status" value="1"/>
</dbReference>
<evidence type="ECO:0000256" key="2">
    <source>
        <dbReference type="ARBA" id="ARBA00023125"/>
    </source>
</evidence>
<dbReference type="PROSITE" id="PS51898">
    <property type="entry name" value="TYR_RECOMBINASE"/>
    <property type="match status" value="1"/>
</dbReference>
<evidence type="ECO:0000256" key="1">
    <source>
        <dbReference type="ARBA" id="ARBA00008857"/>
    </source>
</evidence>